<organism evidence="2 3">
    <name type="scientific">Chloropicon roscoffensis</name>
    <dbReference type="NCBI Taxonomy" id="1461544"/>
    <lineage>
        <taxon>Eukaryota</taxon>
        <taxon>Viridiplantae</taxon>
        <taxon>Chlorophyta</taxon>
        <taxon>Chloropicophyceae</taxon>
        <taxon>Chloropicales</taxon>
        <taxon>Chloropicaceae</taxon>
        <taxon>Chloropicon</taxon>
    </lineage>
</organism>
<evidence type="ECO:0000313" key="2">
    <source>
        <dbReference type="EMBL" id="WZN64336.1"/>
    </source>
</evidence>
<feature type="region of interest" description="Disordered" evidence="1">
    <location>
        <begin position="1"/>
        <end position="85"/>
    </location>
</feature>
<dbReference type="AlphaFoldDB" id="A0AAX4PF11"/>
<accession>A0AAX4PF11</accession>
<keyword evidence="3" id="KW-1185">Reference proteome</keyword>
<evidence type="ECO:0000256" key="1">
    <source>
        <dbReference type="SAM" id="MobiDB-lite"/>
    </source>
</evidence>
<dbReference type="Proteomes" id="UP001472866">
    <property type="component" value="Chromosome 09"/>
</dbReference>
<sequence length="183" mass="20344">MMPHAPHASTRLGTGRTKPGTEYKACLSRTGRQVRHGTHASRPTSSKATRGRSKNPSLTASQANERFGGQMTLQRSKRRSDWTKKKSLADSLSRGMVESVSHLTQAAAARRLGVSGSSICRLRKKYVVPVQKVRTRRDSVRSHRVWEEEEIADLLSFRVLRCPQTPGEDVSTSMTLRDSTGSR</sequence>
<gene>
    <name evidence="2" type="ORF">HKI87_09g58920</name>
</gene>
<evidence type="ECO:0008006" key="4">
    <source>
        <dbReference type="Google" id="ProtNLM"/>
    </source>
</evidence>
<reference evidence="2 3" key="1">
    <citation type="submission" date="2024-03" db="EMBL/GenBank/DDBJ databases">
        <title>Complete genome sequence of the green alga Chloropicon roscoffensis RCC1871.</title>
        <authorList>
            <person name="Lemieux C."/>
            <person name="Pombert J.-F."/>
            <person name="Otis C."/>
            <person name="Turmel M."/>
        </authorList>
    </citation>
    <scope>NUCLEOTIDE SEQUENCE [LARGE SCALE GENOMIC DNA]</scope>
    <source>
        <strain evidence="2 3">RCC1871</strain>
    </source>
</reference>
<dbReference type="EMBL" id="CP151509">
    <property type="protein sequence ID" value="WZN64336.1"/>
    <property type="molecule type" value="Genomic_DNA"/>
</dbReference>
<name>A0AAX4PF11_9CHLO</name>
<feature type="compositionally biased region" description="Polar residues" evidence="1">
    <location>
        <begin position="41"/>
        <end position="64"/>
    </location>
</feature>
<proteinExistence type="predicted"/>
<protein>
    <recommendedName>
        <fullName evidence="4">Transposase Tc1-like domain-containing protein</fullName>
    </recommendedName>
</protein>
<evidence type="ECO:0000313" key="3">
    <source>
        <dbReference type="Proteomes" id="UP001472866"/>
    </source>
</evidence>